<evidence type="ECO:0000256" key="2">
    <source>
        <dbReference type="SAM" id="Coils"/>
    </source>
</evidence>
<proteinExistence type="predicted"/>
<dbReference type="AlphaFoldDB" id="A0A7X2CZV8"/>
<sequence>MKNRNLMRKKMILLALISGVAGFIFIGNPISADTSAQAQGDVNAQIASFQSQLNTELSQVNALYGKANASQTAVKKSQEDIKTLEAKITQAQKDEINLNRSISEQMRSIQSSGGTALSIVDIITSSKSLTSMIQKLTNLNIVMTAESDQVITLQDTKRSLENMRIKLVATHQELLSKEKNYQTQVQSLQGDISGLQSKISNNKQLLEKMQAQAAAEQAQREEKIAQAAKASQAAAATTDHADQAANTSNAAPSSQNQPTSSNQPQPQPQTQTPVTGSRVLTVLATAYSWQEVGTTTAMGIDLRTNPMCIAVDPSVIPLGSLLEVPGYGIAIAGDTGGAIKGNHIDVHLPTTAQASAWGVKTLQIKVLN</sequence>
<dbReference type="GO" id="GO:0006508">
    <property type="term" value="P:proteolysis"/>
    <property type="evidence" value="ECO:0007669"/>
    <property type="project" value="UniProtKB-KW"/>
</dbReference>
<feature type="coiled-coil region" evidence="2">
    <location>
        <begin position="67"/>
        <end position="101"/>
    </location>
</feature>
<evidence type="ECO:0000259" key="4">
    <source>
        <dbReference type="Pfam" id="PF06725"/>
    </source>
</evidence>
<keyword evidence="5" id="KW-0645">Protease</keyword>
<dbReference type="GO" id="GO:0019867">
    <property type="term" value="C:outer membrane"/>
    <property type="evidence" value="ECO:0007669"/>
    <property type="project" value="InterPro"/>
</dbReference>
<keyword evidence="6" id="KW-1185">Reference proteome</keyword>
<gene>
    <name evidence="5" type="ORF">GHI93_01395</name>
</gene>
<feature type="domain" description="3D" evidence="4">
    <location>
        <begin position="308"/>
        <end position="368"/>
    </location>
</feature>
<dbReference type="GO" id="GO:0004553">
    <property type="term" value="F:hydrolase activity, hydrolyzing O-glycosyl compounds"/>
    <property type="evidence" value="ECO:0007669"/>
    <property type="project" value="InterPro"/>
</dbReference>
<dbReference type="EMBL" id="WITJ01000002">
    <property type="protein sequence ID" value="MQW38603.1"/>
    <property type="molecule type" value="Genomic_DNA"/>
</dbReference>
<dbReference type="InterPro" id="IPR010611">
    <property type="entry name" value="3D_dom"/>
</dbReference>
<dbReference type="Gene3D" id="6.10.250.3150">
    <property type="match status" value="1"/>
</dbReference>
<keyword evidence="5" id="KW-0378">Hydrolase</keyword>
<protein>
    <submittedName>
        <fullName evidence="5">Aspartate protease</fullName>
    </submittedName>
</protein>
<dbReference type="OrthoDB" id="9798935at2"/>
<feature type="compositionally biased region" description="Low complexity" evidence="3">
    <location>
        <begin position="225"/>
        <end position="238"/>
    </location>
</feature>
<dbReference type="PANTHER" id="PTHR39160:SF4">
    <property type="entry name" value="RESUSCITATION-PROMOTING FACTOR RPFB"/>
    <property type="match status" value="1"/>
</dbReference>
<comment type="caution">
    <text evidence="5">The sequence shown here is derived from an EMBL/GenBank/DDBJ whole genome shotgun (WGS) entry which is preliminary data.</text>
</comment>
<evidence type="ECO:0000256" key="1">
    <source>
        <dbReference type="ARBA" id="ARBA00022729"/>
    </source>
</evidence>
<dbReference type="Proteomes" id="UP000439550">
    <property type="component" value="Unassembled WGS sequence"/>
</dbReference>
<dbReference type="CDD" id="cd22786">
    <property type="entry name" value="DPBB_YuiC-like"/>
    <property type="match status" value="1"/>
</dbReference>
<evidence type="ECO:0000313" key="6">
    <source>
        <dbReference type="Proteomes" id="UP000439550"/>
    </source>
</evidence>
<dbReference type="SUPFAM" id="SSF50685">
    <property type="entry name" value="Barwin-like endoglucanases"/>
    <property type="match status" value="1"/>
</dbReference>
<dbReference type="InterPro" id="IPR036908">
    <property type="entry name" value="RlpA-like_sf"/>
</dbReference>
<dbReference type="InterPro" id="IPR051933">
    <property type="entry name" value="Resuscitation_pf_RpfB"/>
</dbReference>
<organism evidence="5 6">
    <name type="scientific">Lactococcus hircilactis</name>
    <dbReference type="NCBI Taxonomy" id="1494462"/>
    <lineage>
        <taxon>Bacteria</taxon>
        <taxon>Bacillati</taxon>
        <taxon>Bacillota</taxon>
        <taxon>Bacilli</taxon>
        <taxon>Lactobacillales</taxon>
        <taxon>Streptococcaceae</taxon>
        <taxon>Lactococcus</taxon>
    </lineage>
</organism>
<dbReference type="Pfam" id="PF06725">
    <property type="entry name" value="3D"/>
    <property type="match status" value="1"/>
</dbReference>
<dbReference type="GO" id="GO:0008233">
    <property type="term" value="F:peptidase activity"/>
    <property type="evidence" value="ECO:0007669"/>
    <property type="project" value="UniProtKB-KW"/>
</dbReference>
<dbReference type="PANTHER" id="PTHR39160">
    <property type="entry name" value="CELL WALL-BINDING PROTEIN YOCH"/>
    <property type="match status" value="1"/>
</dbReference>
<keyword evidence="2" id="KW-0175">Coiled coil</keyword>
<accession>A0A7X2CZV8</accession>
<feature type="compositionally biased region" description="Low complexity" evidence="3">
    <location>
        <begin position="252"/>
        <end position="273"/>
    </location>
</feature>
<dbReference type="GO" id="GO:0009254">
    <property type="term" value="P:peptidoglycan turnover"/>
    <property type="evidence" value="ECO:0007669"/>
    <property type="project" value="InterPro"/>
</dbReference>
<evidence type="ECO:0000313" key="5">
    <source>
        <dbReference type="EMBL" id="MQW38603.1"/>
    </source>
</evidence>
<name>A0A7X2CZV8_9LACT</name>
<feature type="region of interest" description="Disordered" evidence="3">
    <location>
        <begin position="222"/>
        <end position="274"/>
    </location>
</feature>
<evidence type="ECO:0000256" key="3">
    <source>
        <dbReference type="SAM" id="MobiDB-lite"/>
    </source>
</evidence>
<reference evidence="5 6" key="1">
    <citation type="submission" date="2019-10" db="EMBL/GenBank/DDBJ databases">
        <authorList>
            <person name="Dong K."/>
        </authorList>
    </citation>
    <scope>NUCLEOTIDE SEQUENCE [LARGE SCALE GENOMIC DNA]</scope>
    <source>
        <strain evidence="5 6">DSM 28960</strain>
    </source>
</reference>
<keyword evidence="1" id="KW-0732">Signal</keyword>